<dbReference type="EMBL" id="JRKL02012928">
    <property type="protein sequence ID" value="KAF3943424.1"/>
    <property type="molecule type" value="Genomic_DNA"/>
</dbReference>
<gene>
    <name evidence="1" type="ORF">CMV_030019</name>
</gene>
<evidence type="ECO:0000313" key="2">
    <source>
        <dbReference type="Proteomes" id="UP000737018"/>
    </source>
</evidence>
<reference evidence="1" key="1">
    <citation type="submission" date="2020-03" db="EMBL/GenBank/DDBJ databases">
        <title>Castanea mollissima Vanexum genome sequencing.</title>
        <authorList>
            <person name="Staton M."/>
        </authorList>
    </citation>
    <scope>NUCLEOTIDE SEQUENCE</scope>
    <source>
        <tissue evidence="1">Leaf</tissue>
    </source>
</reference>
<dbReference type="Proteomes" id="UP000737018">
    <property type="component" value="Unassembled WGS sequence"/>
</dbReference>
<keyword evidence="2" id="KW-1185">Reference proteome</keyword>
<accession>A0A8J4VAB2</accession>
<proteinExistence type="predicted"/>
<name>A0A8J4VAB2_9ROSI</name>
<protein>
    <submittedName>
        <fullName evidence="1">Uncharacterized protein</fullName>
    </submittedName>
</protein>
<sequence length="80" mass="9217">MWDKLVFNKITERFGMNSFHGIREKVSLLPHLRGLKQGVFAQTIYDMYAAHSVLDSLENAVKSEFVKKQRTEKSCQAVLT</sequence>
<evidence type="ECO:0000313" key="1">
    <source>
        <dbReference type="EMBL" id="KAF3943424.1"/>
    </source>
</evidence>
<organism evidence="1 2">
    <name type="scientific">Castanea mollissima</name>
    <name type="common">Chinese chestnut</name>
    <dbReference type="NCBI Taxonomy" id="60419"/>
    <lineage>
        <taxon>Eukaryota</taxon>
        <taxon>Viridiplantae</taxon>
        <taxon>Streptophyta</taxon>
        <taxon>Embryophyta</taxon>
        <taxon>Tracheophyta</taxon>
        <taxon>Spermatophyta</taxon>
        <taxon>Magnoliopsida</taxon>
        <taxon>eudicotyledons</taxon>
        <taxon>Gunneridae</taxon>
        <taxon>Pentapetalae</taxon>
        <taxon>rosids</taxon>
        <taxon>fabids</taxon>
        <taxon>Fagales</taxon>
        <taxon>Fagaceae</taxon>
        <taxon>Castanea</taxon>
    </lineage>
</organism>
<dbReference type="AlphaFoldDB" id="A0A8J4VAB2"/>
<comment type="caution">
    <text evidence="1">The sequence shown here is derived from an EMBL/GenBank/DDBJ whole genome shotgun (WGS) entry which is preliminary data.</text>
</comment>